<organism evidence="2">
    <name type="scientific">marine sediment metagenome</name>
    <dbReference type="NCBI Taxonomy" id="412755"/>
    <lineage>
        <taxon>unclassified sequences</taxon>
        <taxon>metagenomes</taxon>
        <taxon>ecological metagenomes</taxon>
    </lineage>
</organism>
<feature type="domain" description="YqaJ viral recombinase" evidence="1">
    <location>
        <begin position="35"/>
        <end position="178"/>
    </location>
</feature>
<accession>A0A0F9TAD5</accession>
<dbReference type="Pfam" id="PF09588">
    <property type="entry name" value="YqaJ"/>
    <property type="match status" value="1"/>
</dbReference>
<dbReference type="EMBL" id="LAZR01001360">
    <property type="protein sequence ID" value="KKN45896.1"/>
    <property type="molecule type" value="Genomic_DNA"/>
</dbReference>
<sequence length="377" mass="43152">MRNGEALILDAQRGLAEACAVIDEHARAGGTHSPEWHAMRRTGLGGSDVAACLGLNPYRAPIDVYAEKIGELDGFAGNERTQWGQILEPVIAKEYQRRCGGPDNCTLRGPLATERSADRPWHLFTLDYLADELDAEMRVVEIKSRGFFMRREYGDEGTDDIPFSDLCQGTWYVAGAGCDGGLDLAVLFNTHELRIFHAERDLELEASLLERCEQWWQQHVVARVPPEADGSKEYARYLRRRFDKTTRHLLEPTDDDLELHRRLRAVECLWRMVDDAKERIRQQLQVRIGDAEGFELPDELGKKSMFKHDSRGRVNHSAVAEELADQLDLSYKALKLLQDEHRYKPSRKWYSPRRWLKDEPSLAATADILLLMQPKPE</sequence>
<protein>
    <recommendedName>
        <fullName evidence="1">YqaJ viral recombinase domain-containing protein</fullName>
    </recommendedName>
</protein>
<dbReference type="InterPro" id="IPR011335">
    <property type="entry name" value="Restrct_endonuc-II-like"/>
</dbReference>
<evidence type="ECO:0000313" key="2">
    <source>
        <dbReference type="EMBL" id="KKN45896.1"/>
    </source>
</evidence>
<comment type="caution">
    <text evidence="2">The sequence shown here is derived from an EMBL/GenBank/DDBJ whole genome shotgun (WGS) entry which is preliminary data.</text>
</comment>
<dbReference type="AlphaFoldDB" id="A0A0F9TAD5"/>
<dbReference type="SUPFAM" id="SSF52980">
    <property type="entry name" value="Restriction endonuclease-like"/>
    <property type="match status" value="1"/>
</dbReference>
<dbReference type="Gene3D" id="3.90.320.10">
    <property type="match status" value="1"/>
</dbReference>
<evidence type="ECO:0000259" key="1">
    <source>
        <dbReference type="Pfam" id="PF09588"/>
    </source>
</evidence>
<gene>
    <name evidence="2" type="ORF">LCGC14_0678430</name>
</gene>
<dbReference type="InterPro" id="IPR019080">
    <property type="entry name" value="YqaJ_viral_recombinase"/>
</dbReference>
<proteinExistence type="predicted"/>
<name>A0A0F9TAD5_9ZZZZ</name>
<reference evidence="2" key="1">
    <citation type="journal article" date="2015" name="Nature">
        <title>Complex archaea that bridge the gap between prokaryotes and eukaryotes.</title>
        <authorList>
            <person name="Spang A."/>
            <person name="Saw J.H."/>
            <person name="Jorgensen S.L."/>
            <person name="Zaremba-Niedzwiedzka K."/>
            <person name="Martijn J."/>
            <person name="Lind A.E."/>
            <person name="van Eijk R."/>
            <person name="Schleper C."/>
            <person name="Guy L."/>
            <person name="Ettema T.J."/>
        </authorList>
    </citation>
    <scope>NUCLEOTIDE SEQUENCE</scope>
</reference>
<dbReference type="InterPro" id="IPR011604">
    <property type="entry name" value="PDDEXK-like_dom_sf"/>
</dbReference>